<dbReference type="InterPro" id="IPR023631">
    <property type="entry name" value="Amidase_dom"/>
</dbReference>
<dbReference type="SUPFAM" id="SSF75304">
    <property type="entry name" value="Amidase signature (AS) enzymes"/>
    <property type="match status" value="1"/>
</dbReference>
<reference evidence="8" key="1">
    <citation type="submission" date="2022-01" db="EMBL/GenBank/DDBJ databases">
        <title>Novel bile acid biosynthetic pathways are enriched in the microbiome of centenarians.</title>
        <authorList>
            <person name="Sato Y."/>
            <person name="Atarashi K."/>
            <person name="Plichta R.D."/>
            <person name="Arai Y."/>
            <person name="Sasajima S."/>
            <person name="Kearney M.S."/>
            <person name="Suda W."/>
            <person name="Takeshita K."/>
            <person name="Sasaki T."/>
            <person name="Okamoto S."/>
            <person name="Skelly N.A."/>
            <person name="Okamura Y."/>
            <person name="Vlamakis H."/>
            <person name="Li Y."/>
            <person name="Tanoue T."/>
            <person name="Takei H."/>
            <person name="Nittono H."/>
            <person name="Narushima S."/>
            <person name="Irie J."/>
            <person name="Itoh H."/>
            <person name="Moriya K."/>
            <person name="Sugiura Y."/>
            <person name="Suematsu M."/>
            <person name="Moritoki N."/>
            <person name="Shibata S."/>
            <person name="Littman R.D."/>
            <person name="Fischbach A.M."/>
            <person name="Uwamino Y."/>
            <person name="Inoue T."/>
            <person name="Honda A."/>
            <person name="Hattori M."/>
            <person name="Murai T."/>
            <person name="Xavier J.R."/>
            <person name="Hirose N."/>
            <person name="Honda K."/>
        </authorList>
    </citation>
    <scope>NUCLEOTIDE SEQUENCE</scope>
    <source>
        <strain evidence="8">CE91-St55</strain>
    </source>
</reference>
<proteinExistence type="inferred from homology"/>
<name>A0AA37JD19_9FIRM</name>
<dbReference type="GO" id="GO:0005524">
    <property type="term" value="F:ATP binding"/>
    <property type="evidence" value="ECO:0007669"/>
    <property type="project" value="UniProtKB-KW"/>
</dbReference>
<dbReference type="GO" id="GO:0030956">
    <property type="term" value="C:glutamyl-tRNA(Gln) amidotransferase complex"/>
    <property type="evidence" value="ECO:0007669"/>
    <property type="project" value="InterPro"/>
</dbReference>
<dbReference type="Proteomes" id="UP001055091">
    <property type="component" value="Unassembled WGS sequence"/>
</dbReference>
<dbReference type="InterPro" id="IPR036928">
    <property type="entry name" value="AS_sf"/>
</dbReference>
<dbReference type="EC" id="6.3.5.7" evidence="6"/>
<dbReference type="NCBIfam" id="TIGR00132">
    <property type="entry name" value="gatA"/>
    <property type="match status" value="1"/>
</dbReference>
<dbReference type="AlphaFoldDB" id="A0AA37JD19"/>
<keyword evidence="1 6" id="KW-0436">Ligase</keyword>
<evidence type="ECO:0000256" key="6">
    <source>
        <dbReference type="HAMAP-Rule" id="MF_00120"/>
    </source>
</evidence>
<dbReference type="Gene3D" id="3.90.1300.10">
    <property type="entry name" value="Amidase signature (AS) domain"/>
    <property type="match status" value="1"/>
</dbReference>
<protein>
    <recommendedName>
        <fullName evidence="6">Glutamyl-tRNA(Gln) amidotransferase subunit A</fullName>
        <shortName evidence="6">Glu-ADT subunit A</shortName>
        <ecNumber evidence="6">6.3.5.7</ecNumber>
    </recommendedName>
</protein>
<feature type="active site" description="Charge relay system" evidence="6">
    <location>
        <position position="82"/>
    </location>
</feature>
<evidence type="ECO:0000259" key="7">
    <source>
        <dbReference type="Pfam" id="PF01425"/>
    </source>
</evidence>
<evidence type="ECO:0000256" key="4">
    <source>
        <dbReference type="ARBA" id="ARBA00022917"/>
    </source>
</evidence>
<comment type="function">
    <text evidence="5 6">Allows the formation of correctly charged Gln-tRNA(Gln) through the transamidation of misacylated Glu-tRNA(Gln) in organisms which lack glutaminyl-tRNA synthetase. The reaction takes place in the presence of glutamine and ATP through an activated gamma-phospho-Glu-tRNA(Gln).</text>
</comment>
<keyword evidence="3 6" id="KW-0067">ATP-binding</keyword>
<evidence type="ECO:0000256" key="1">
    <source>
        <dbReference type="ARBA" id="ARBA00022598"/>
    </source>
</evidence>
<keyword evidence="2 6" id="KW-0547">Nucleotide-binding</keyword>
<dbReference type="PANTHER" id="PTHR11895">
    <property type="entry name" value="TRANSAMIDASE"/>
    <property type="match status" value="1"/>
</dbReference>
<organism evidence="8 9">
    <name type="scientific">Hungatella hathewayi</name>
    <dbReference type="NCBI Taxonomy" id="154046"/>
    <lineage>
        <taxon>Bacteria</taxon>
        <taxon>Bacillati</taxon>
        <taxon>Bacillota</taxon>
        <taxon>Clostridia</taxon>
        <taxon>Lachnospirales</taxon>
        <taxon>Lachnospiraceae</taxon>
        <taxon>Hungatella</taxon>
    </lineage>
</organism>
<dbReference type="PANTHER" id="PTHR11895:SF151">
    <property type="entry name" value="GLUTAMYL-TRNA(GLN) AMIDOTRANSFERASE SUBUNIT A"/>
    <property type="match status" value="1"/>
</dbReference>
<sequence length="527" mass="56427">MTEKEILSLTAVQLGKKIKEKEVTCEEALTAVFAQIERQESSLHCYVTLEKEKALKQAREIQIKIDEGQLAGPLAGVPAAVKDNMCIEGMRTTCSSKILENFVPTYTAEAVENLRKAGAVIIGKTNMDEFAMGSTTETSAFGVTRNPWNTDYVPGGSSGGSCAAVAANECFYALGSDTGGSIRQPSSFCGVTGLKPTYGTISRYGLIAYGSSLDQIGPVAKDVTDCAVILEALASHDAKDSTSVDREAVMRQKMEQGAAGWTSYGGCDFTSALVDDVTGMRIGIPGDYLGEGLDPEVKEAVLKAAEVLREKGASVEEFDLGMAEYAIPAYYVIASAEASSNLSRFDGVKYGFRAKDYDGLHDMYKKSRSQGFGPEVKRRIMLGSFVLSSGYYDAYYLKALRTKALIKKAFDRAFEKYDVILGPASPATAPKLGESLSDPLKMYLGDIYTISVNLAGLPGLSVPCGKDSGGLPIGLQLIGDCFQEKNIIRAGYAFERSRSYEMPPCAVPETAESVAVQSVMAAGKEAE</sequence>
<dbReference type="InterPro" id="IPR000120">
    <property type="entry name" value="Amidase"/>
</dbReference>
<feature type="active site" description="Acyl-ester intermediate" evidence="6">
    <location>
        <position position="181"/>
    </location>
</feature>
<dbReference type="PIRSF" id="PIRSF001221">
    <property type="entry name" value="Amidase_fungi"/>
    <property type="match status" value="1"/>
</dbReference>
<feature type="active site" description="Charge relay system" evidence="6">
    <location>
        <position position="157"/>
    </location>
</feature>
<dbReference type="GO" id="GO:0006412">
    <property type="term" value="P:translation"/>
    <property type="evidence" value="ECO:0007669"/>
    <property type="project" value="UniProtKB-UniRule"/>
</dbReference>
<evidence type="ECO:0000256" key="2">
    <source>
        <dbReference type="ARBA" id="ARBA00022741"/>
    </source>
</evidence>
<dbReference type="Pfam" id="PF01425">
    <property type="entry name" value="Amidase"/>
    <property type="match status" value="1"/>
</dbReference>
<dbReference type="GO" id="GO:0050567">
    <property type="term" value="F:glutaminyl-tRNA synthase (glutamine-hydrolyzing) activity"/>
    <property type="evidence" value="ECO:0007669"/>
    <property type="project" value="UniProtKB-UniRule"/>
</dbReference>
<accession>A0AA37JD19</accession>
<feature type="domain" description="Amidase" evidence="7">
    <location>
        <begin position="27"/>
        <end position="487"/>
    </location>
</feature>
<dbReference type="RefSeq" id="WP_118040695.1">
    <property type="nucleotide sequence ID" value="NZ_BQNJ01000001.1"/>
</dbReference>
<dbReference type="EMBL" id="BQNJ01000001">
    <property type="protein sequence ID" value="GKG99385.1"/>
    <property type="molecule type" value="Genomic_DNA"/>
</dbReference>
<comment type="subunit">
    <text evidence="6">Heterotrimer of A, B and C subunits.</text>
</comment>
<gene>
    <name evidence="6 8" type="primary">gatA</name>
    <name evidence="8" type="ORF">CE91St55_13670</name>
</gene>
<dbReference type="HAMAP" id="MF_00120">
    <property type="entry name" value="GatA"/>
    <property type="match status" value="1"/>
</dbReference>
<evidence type="ECO:0000256" key="5">
    <source>
        <dbReference type="ARBA" id="ARBA00025295"/>
    </source>
</evidence>
<evidence type="ECO:0000256" key="3">
    <source>
        <dbReference type="ARBA" id="ARBA00022840"/>
    </source>
</evidence>
<comment type="similarity">
    <text evidence="6">Belongs to the amidase family. GatA subfamily.</text>
</comment>
<comment type="caution">
    <text evidence="8">The sequence shown here is derived from an EMBL/GenBank/DDBJ whole genome shotgun (WGS) entry which is preliminary data.</text>
</comment>
<dbReference type="InterPro" id="IPR004412">
    <property type="entry name" value="GatA"/>
</dbReference>
<evidence type="ECO:0000313" key="9">
    <source>
        <dbReference type="Proteomes" id="UP001055091"/>
    </source>
</evidence>
<evidence type="ECO:0000313" key="8">
    <source>
        <dbReference type="EMBL" id="GKG99385.1"/>
    </source>
</evidence>
<comment type="catalytic activity">
    <reaction evidence="6">
        <text>L-glutamyl-tRNA(Gln) + L-glutamine + ATP + H2O = L-glutaminyl-tRNA(Gln) + L-glutamate + ADP + phosphate + H(+)</text>
        <dbReference type="Rhea" id="RHEA:17521"/>
        <dbReference type="Rhea" id="RHEA-COMP:9681"/>
        <dbReference type="Rhea" id="RHEA-COMP:9684"/>
        <dbReference type="ChEBI" id="CHEBI:15377"/>
        <dbReference type="ChEBI" id="CHEBI:15378"/>
        <dbReference type="ChEBI" id="CHEBI:29985"/>
        <dbReference type="ChEBI" id="CHEBI:30616"/>
        <dbReference type="ChEBI" id="CHEBI:43474"/>
        <dbReference type="ChEBI" id="CHEBI:58359"/>
        <dbReference type="ChEBI" id="CHEBI:78520"/>
        <dbReference type="ChEBI" id="CHEBI:78521"/>
        <dbReference type="ChEBI" id="CHEBI:456216"/>
        <dbReference type="EC" id="6.3.5.7"/>
    </reaction>
</comment>
<keyword evidence="4 6" id="KW-0648">Protein biosynthesis</keyword>